<proteinExistence type="predicted"/>
<dbReference type="EMBL" id="JAEPRD010000283">
    <property type="protein sequence ID" value="KAG2192558.1"/>
    <property type="molecule type" value="Genomic_DNA"/>
</dbReference>
<reference evidence="3" key="1">
    <citation type="submission" date="2020-12" db="EMBL/GenBank/DDBJ databases">
        <title>Metabolic potential, ecology and presence of endohyphal bacteria is reflected in genomic diversity of Mucoromycotina.</title>
        <authorList>
            <person name="Muszewska A."/>
            <person name="Okrasinska A."/>
            <person name="Steczkiewicz K."/>
            <person name="Drgas O."/>
            <person name="Orlowska M."/>
            <person name="Perlinska-Lenart U."/>
            <person name="Aleksandrzak-Piekarczyk T."/>
            <person name="Szatraj K."/>
            <person name="Zielenkiewicz U."/>
            <person name="Pilsyk S."/>
            <person name="Malc E."/>
            <person name="Mieczkowski P."/>
            <person name="Kruszewska J.S."/>
            <person name="Biernat P."/>
            <person name="Pawlowska J."/>
        </authorList>
    </citation>
    <scope>NUCLEOTIDE SEQUENCE</scope>
    <source>
        <strain evidence="3">WA0000017839</strain>
    </source>
</reference>
<accession>A0A8H7QHH4</accession>
<evidence type="ECO:0000313" key="4">
    <source>
        <dbReference type="Proteomes" id="UP000603453"/>
    </source>
</evidence>
<organism evidence="3 4">
    <name type="scientific">Mucor saturninus</name>
    <dbReference type="NCBI Taxonomy" id="64648"/>
    <lineage>
        <taxon>Eukaryota</taxon>
        <taxon>Fungi</taxon>
        <taxon>Fungi incertae sedis</taxon>
        <taxon>Mucoromycota</taxon>
        <taxon>Mucoromycotina</taxon>
        <taxon>Mucoromycetes</taxon>
        <taxon>Mucorales</taxon>
        <taxon>Mucorineae</taxon>
        <taxon>Mucoraceae</taxon>
        <taxon>Mucor</taxon>
    </lineage>
</organism>
<name>A0A8H7QHH4_9FUNG</name>
<dbReference type="SUPFAM" id="SSF56219">
    <property type="entry name" value="DNase I-like"/>
    <property type="match status" value="1"/>
</dbReference>
<evidence type="ECO:0000259" key="2">
    <source>
        <dbReference type="Pfam" id="PF14529"/>
    </source>
</evidence>
<dbReference type="GO" id="GO:0003824">
    <property type="term" value="F:catalytic activity"/>
    <property type="evidence" value="ECO:0007669"/>
    <property type="project" value="InterPro"/>
</dbReference>
<dbReference type="AlphaFoldDB" id="A0A8H7QHH4"/>
<protein>
    <recommendedName>
        <fullName evidence="2">Endonuclease/exonuclease/phosphatase domain-containing protein</fullName>
    </recommendedName>
</protein>
<sequence length="340" mass="39105">MKNQQNQQKQIITTFNLTIWNANGINPQLLPSSLALLPDTDILILTETWLQPSPPSKASYPLPNWTQHHLYGQFDPQHQCHQGISILIPKSVATYITVLPVLQHQQHSISFKINQYLVHCLYLPTSISDDNAINTLTSLPTHPETTHNIFCGDFNARSTAFSDSRTTTRGTRLLQWMHHFDVICLNQSPHKAVSIELSFLDIKPETHPPPRNIWNLSRLKEPDTLTLLHNTLEIFLQPLQQQLQQILRNYNSTPPYIQALTTNSNQQLYTALDLTIGARSSINKKKSWFWTPKLQQLVEQRERIHKQLKLPKQYKNERRKRGGNSPTPLRHNLTTLPSAP</sequence>
<feature type="domain" description="Endonuclease/exonuclease/phosphatase" evidence="2">
    <location>
        <begin position="117"/>
        <end position="201"/>
    </location>
</feature>
<evidence type="ECO:0000313" key="3">
    <source>
        <dbReference type="EMBL" id="KAG2192558.1"/>
    </source>
</evidence>
<dbReference type="Proteomes" id="UP000603453">
    <property type="component" value="Unassembled WGS sequence"/>
</dbReference>
<feature type="compositionally biased region" description="Polar residues" evidence="1">
    <location>
        <begin position="324"/>
        <end position="340"/>
    </location>
</feature>
<gene>
    <name evidence="3" type="ORF">INT47_012782</name>
</gene>
<comment type="caution">
    <text evidence="3">The sequence shown here is derived from an EMBL/GenBank/DDBJ whole genome shotgun (WGS) entry which is preliminary data.</text>
</comment>
<dbReference type="InterPro" id="IPR005135">
    <property type="entry name" value="Endo/exonuclease/phosphatase"/>
</dbReference>
<dbReference type="Pfam" id="PF14529">
    <property type="entry name" value="Exo_endo_phos_2"/>
    <property type="match status" value="1"/>
</dbReference>
<feature type="region of interest" description="Disordered" evidence="1">
    <location>
        <begin position="307"/>
        <end position="340"/>
    </location>
</feature>
<evidence type="ECO:0000256" key="1">
    <source>
        <dbReference type="SAM" id="MobiDB-lite"/>
    </source>
</evidence>
<dbReference type="Gene3D" id="3.60.10.10">
    <property type="entry name" value="Endonuclease/exonuclease/phosphatase"/>
    <property type="match status" value="1"/>
</dbReference>
<dbReference type="OrthoDB" id="2207231at2759"/>
<keyword evidence="4" id="KW-1185">Reference proteome</keyword>
<dbReference type="InterPro" id="IPR036691">
    <property type="entry name" value="Endo/exonu/phosph_ase_sf"/>
</dbReference>